<proteinExistence type="predicted"/>
<dbReference type="AlphaFoldDB" id="B7B825"/>
<reference evidence="1 2" key="2">
    <citation type="submission" date="2008-10" db="EMBL/GenBank/DDBJ databases">
        <authorList>
            <person name="Fulton L."/>
            <person name="Clifton S."/>
            <person name="Fulton B."/>
            <person name="Xu J."/>
            <person name="Minx P."/>
            <person name="Pepin K.H."/>
            <person name="Johnson M."/>
            <person name="Bhonagiri V."/>
            <person name="Nash W.E."/>
            <person name="Mardis E.R."/>
            <person name="Wilson R.K."/>
        </authorList>
    </citation>
    <scope>NUCLEOTIDE SEQUENCE [LARGE SCALE GENOMIC DNA]</scope>
    <source>
        <strain evidence="1 2">DSM 18315</strain>
    </source>
</reference>
<comment type="caution">
    <text evidence="1">The sequence shown here is derived from an EMBL/GenBank/DDBJ whole genome shotgun (WGS) entry which is preliminary data.</text>
</comment>
<organism evidence="1 2">
    <name type="scientific">Parabacteroides johnsonii DSM 18315</name>
    <dbReference type="NCBI Taxonomy" id="537006"/>
    <lineage>
        <taxon>Bacteria</taxon>
        <taxon>Pseudomonadati</taxon>
        <taxon>Bacteroidota</taxon>
        <taxon>Bacteroidia</taxon>
        <taxon>Bacteroidales</taxon>
        <taxon>Tannerellaceae</taxon>
        <taxon>Parabacteroides</taxon>
    </lineage>
</organism>
<evidence type="ECO:0000313" key="1">
    <source>
        <dbReference type="EMBL" id="EEC97421.1"/>
    </source>
</evidence>
<sequence length="40" mass="4745">MFYNIATFVFAFIPPAWNFSFMVIRCLFHARGIIVSSEWN</sequence>
<accession>B7B825</accession>
<gene>
    <name evidence="1" type="ORF">PRABACTJOHN_01175</name>
</gene>
<name>B7B825_9BACT</name>
<reference evidence="1 2" key="1">
    <citation type="submission" date="2008-10" db="EMBL/GenBank/DDBJ databases">
        <title>Draft genome sequence of Parabacteroides johnsonii (DSM 18315).</title>
        <authorList>
            <person name="Sudarsanam P."/>
            <person name="Ley R."/>
            <person name="Guruge J."/>
            <person name="Turnbaugh P.J."/>
            <person name="Mahowald M."/>
            <person name="Liep D."/>
            <person name="Gordon J."/>
        </authorList>
    </citation>
    <scope>NUCLEOTIDE SEQUENCE [LARGE SCALE GENOMIC DNA]</scope>
    <source>
        <strain evidence="1 2">DSM 18315</strain>
    </source>
</reference>
<dbReference type="EMBL" id="ABYH01000093">
    <property type="protein sequence ID" value="EEC97421.1"/>
    <property type="molecule type" value="Genomic_DNA"/>
</dbReference>
<dbReference type="Proteomes" id="UP000005510">
    <property type="component" value="Unassembled WGS sequence"/>
</dbReference>
<evidence type="ECO:0000313" key="2">
    <source>
        <dbReference type="Proteomes" id="UP000005510"/>
    </source>
</evidence>
<dbReference type="HOGENOM" id="CLU_3293713_0_0_10"/>
<dbReference type="STRING" id="537006.PRABACTJOHN_01175"/>
<protein>
    <submittedName>
        <fullName evidence="1">Uncharacterized protein</fullName>
    </submittedName>
</protein>